<dbReference type="Pfam" id="PF01488">
    <property type="entry name" value="Shikimate_DH"/>
    <property type="match status" value="1"/>
</dbReference>
<evidence type="ECO:0000256" key="1">
    <source>
        <dbReference type="ARBA" id="ARBA00008918"/>
    </source>
</evidence>
<keyword evidence="2" id="KW-0521">NADP</keyword>
<dbReference type="Pfam" id="PF03364">
    <property type="entry name" value="Polyketide_cyc"/>
    <property type="match status" value="1"/>
</dbReference>
<reference evidence="5 6" key="1">
    <citation type="submission" date="2017-09" db="EMBL/GenBank/DDBJ databases">
        <title>Depth-based differentiation of microbial function through sediment-hosted aquifers and enrichment of novel symbionts in the deep terrestrial subsurface.</title>
        <authorList>
            <person name="Probst A.J."/>
            <person name="Ladd B."/>
            <person name="Jarett J.K."/>
            <person name="Geller-Mcgrath D.E."/>
            <person name="Sieber C.M."/>
            <person name="Emerson J.B."/>
            <person name="Anantharaman K."/>
            <person name="Thomas B.C."/>
            <person name="Malmstrom R."/>
            <person name="Stieglmeier M."/>
            <person name="Klingl A."/>
            <person name="Woyke T."/>
            <person name="Ryan C.M."/>
            <person name="Banfield J.F."/>
        </authorList>
    </citation>
    <scope>NUCLEOTIDE SEQUENCE [LARGE SCALE GENOMIC DNA]</scope>
    <source>
        <strain evidence="5">CG11_big_fil_rev_8_21_14_0_20_45_26</strain>
    </source>
</reference>
<dbReference type="SUPFAM" id="SSF55961">
    <property type="entry name" value="Bet v1-like"/>
    <property type="match status" value="1"/>
</dbReference>
<dbReference type="InterPro" id="IPR006151">
    <property type="entry name" value="Shikm_DH/Glu-tRNA_Rdtase"/>
</dbReference>
<dbReference type="SUPFAM" id="SSF51735">
    <property type="entry name" value="NAD(P)-binding Rossmann-fold domains"/>
    <property type="match status" value="1"/>
</dbReference>
<dbReference type="InterPro" id="IPR005031">
    <property type="entry name" value="COQ10_START"/>
</dbReference>
<proteinExistence type="inferred from homology"/>
<evidence type="ECO:0000256" key="2">
    <source>
        <dbReference type="ARBA" id="ARBA00022857"/>
    </source>
</evidence>
<feature type="domain" description="Coenzyme Q-binding protein COQ10 START" evidence="4">
    <location>
        <begin position="17"/>
        <end position="137"/>
    </location>
</feature>
<protein>
    <recommendedName>
        <fullName evidence="7">Quinate/shikimate 5-dehydrogenase/glutamyl-tRNA reductase domain-containing protein</fullName>
    </recommendedName>
</protein>
<comment type="caution">
    <text evidence="5">The sequence shown here is derived from an EMBL/GenBank/DDBJ whole genome shotgun (WGS) entry which is preliminary data.</text>
</comment>
<accession>A0A2H0LSS7</accession>
<dbReference type="EMBL" id="PCVY01000009">
    <property type="protein sequence ID" value="PIQ87416.1"/>
    <property type="molecule type" value="Genomic_DNA"/>
</dbReference>
<comment type="similarity">
    <text evidence="1">Belongs to the ribosome association toxin RatA family.</text>
</comment>
<evidence type="ECO:0008006" key="7">
    <source>
        <dbReference type="Google" id="ProtNLM"/>
    </source>
</evidence>
<evidence type="ECO:0000313" key="5">
    <source>
        <dbReference type="EMBL" id="PIQ87416.1"/>
    </source>
</evidence>
<dbReference type="InterPro" id="IPR036291">
    <property type="entry name" value="NAD(P)-bd_dom_sf"/>
</dbReference>
<feature type="domain" description="Quinate/shikimate 5-dehydrogenase/glutamyl-tRNA reductase" evidence="3">
    <location>
        <begin position="313"/>
        <end position="427"/>
    </location>
</feature>
<dbReference type="InterPro" id="IPR023393">
    <property type="entry name" value="START-like_dom_sf"/>
</dbReference>
<name>A0A2H0LSS7_9BACT</name>
<organism evidence="5 6">
    <name type="scientific">Candidatus Abzuiibacterium crystallinum</name>
    <dbReference type="NCBI Taxonomy" id="1974748"/>
    <lineage>
        <taxon>Bacteria</taxon>
        <taxon>Pseudomonadati</taxon>
        <taxon>Candidatus Omnitrophota</taxon>
        <taxon>Candidatus Abzuiibacterium</taxon>
    </lineage>
</organism>
<evidence type="ECO:0000259" key="4">
    <source>
        <dbReference type="Pfam" id="PF03364"/>
    </source>
</evidence>
<dbReference type="Gene3D" id="3.30.530.20">
    <property type="match status" value="1"/>
</dbReference>
<evidence type="ECO:0000259" key="3">
    <source>
        <dbReference type="Pfam" id="PF01488"/>
    </source>
</evidence>
<evidence type="ECO:0000313" key="6">
    <source>
        <dbReference type="Proteomes" id="UP000230859"/>
    </source>
</evidence>
<sequence length="524" mass="58418">MTNKNKNEIKIHIRQTIPASKRRVFAALLGMKDFHTFMPNVKESKVLESGKNSALMKWHVEIENFPIRWAERNIINRKLYTISFKAIDGDLHLFEGRWKVTDDDEGAAIDLQASIETGIPFLQKLVGNILQKKIEKNFEEILISLERHVREDYYRVNLPVKNLSGYGLIGHPYNYAHMLRYLHSLNPGMKVPSREFLGKLFDMTPPHKACDVNPIDTPSGLRSFGHFIVCPIIPEMLDVNLEAVFERVIGAIRVAETLRCGIVTLGGFTSIAGERFGREIPKLVQVPVTTGNTFTAALTIEGVLRGCERMGVDLARANLVVIGGSGDIGGAVARVLAEKVKHVTLLARNIERLRVEQGMIERMGKATVAIGSDINLSIADADIVIAAASATHSFMDPSNFKSGAVICDIGYPKNIAYLVKNRDDILIFSGGLCSLPSDFKLNAGFDYGLPTRKILYGCFAEAILLDLEKKFESFSYGKGNITKEKIELVMSIAHKHGFGLAPFFWGDRLLGEQEFETIREKIKR</sequence>
<dbReference type="Gene3D" id="3.40.50.720">
    <property type="entry name" value="NAD(P)-binding Rossmann-like Domain"/>
    <property type="match status" value="1"/>
</dbReference>
<dbReference type="Proteomes" id="UP000230859">
    <property type="component" value="Unassembled WGS sequence"/>
</dbReference>
<gene>
    <name evidence="5" type="ORF">COV74_00800</name>
</gene>
<dbReference type="AlphaFoldDB" id="A0A2H0LSS7"/>